<dbReference type="PANTHER" id="PTHR34115:SF15">
    <property type="entry name" value="PROTEIN, PUTATIVE-RELATED"/>
    <property type="match status" value="1"/>
</dbReference>
<feature type="transmembrane region" description="Helical" evidence="1">
    <location>
        <begin position="101"/>
        <end position="121"/>
    </location>
</feature>
<feature type="transmembrane region" description="Helical" evidence="1">
    <location>
        <begin position="133"/>
        <end position="150"/>
    </location>
</feature>
<sequence>MFNYHKNLPSSSPSETFGFFELSSTAPQVLMADVLRPRPASSVPVFRGSKVAFNIVYIQVFNMVIETNPVHALVAFIFFVLLGFLQIRYPENPTPFQLHPKTMWLSIASFLLYCLAFLGRLKFGIRVHHFDTLVHVFSSLSLISLVLLLLPDKWESLGFVLYTLCFIIHVITMFTSRFREMWVKLQQMRGVARPVLPTTSMDLNQLNS</sequence>
<gene>
    <name evidence="2" type="ORF">AYBTSS11_LOCUS14173</name>
</gene>
<evidence type="ECO:0000313" key="2">
    <source>
        <dbReference type="EMBL" id="CAJ1950286.1"/>
    </source>
</evidence>
<dbReference type="PANTHER" id="PTHR34115">
    <property type="entry name" value="PROTEIN, PUTATIVE-RELATED"/>
    <property type="match status" value="1"/>
</dbReference>
<accession>A0AA86VJD3</accession>
<evidence type="ECO:0000313" key="3">
    <source>
        <dbReference type="Proteomes" id="UP001189624"/>
    </source>
</evidence>
<evidence type="ECO:0000256" key="1">
    <source>
        <dbReference type="SAM" id="Phobius"/>
    </source>
</evidence>
<keyword evidence="1" id="KW-0812">Transmembrane</keyword>
<feature type="transmembrane region" description="Helical" evidence="1">
    <location>
        <begin position="156"/>
        <end position="175"/>
    </location>
</feature>
<feature type="transmembrane region" description="Helical" evidence="1">
    <location>
        <begin position="70"/>
        <end position="89"/>
    </location>
</feature>
<organism evidence="2 3">
    <name type="scientific">Sphenostylis stenocarpa</name>
    <dbReference type="NCBI Taxonomy" id="92480"/>
    <lineage>
        <taxon>Eukaryota</taxon>
        <taxon>Viridiplantae</taxon>
        <taxon>Streptophyta</taxon>
        <taxon>Embryophyta</taxon>
        <taxon>Tracheophyta</taxon>
        <taxon>Spermatophyta</taxon>
        <taxon>Magnoliopsida</taxon>
        <taxon>eudicotyledons</taxon>
        <taxon>Gunneridae</taxon>
        <taxon>Pentapetalae</taxon>
        <taxon>rosids</taxon>
        <taxon>fabids</taxon>
        <taxon>Fabales</taxon>
        <taxon>Fabaceae</taxon>
        <taxon>Papilionoideae</taxon>
        <taxon>50 kb inversion clade</taxon>
        <taxon>NPAAA clade</taxon>
        <taxon>indigoferoid/millettioid clade</taxon>
        <taxon>Phaseoleae</taxon>
        <taxon>Sphenostylis</taxon>
    </lineage>
</organism>
<dbReference type="Proteomes" id="UP001189624">
    <property type="component" value="Chromosome 4"/>
</dbReference>
<proteinExistence type="predicted"/>
<dbReference type="EMBL" id="OY731401">
    <property type="protein sequence ID" value="CAJ1950286.1"/>
    <property type="molecule type" value="Genomic_DNA"/>
</dbReference>
<dbReference type="InterPro" id="IPR053258">
    <property type="entry name" value="Ca-permeable_cation_channel"/>
</dbReference>
<protein>
    <submittedName>
        <fullName evidence="2">Uncharacterized protein</fullName>
    </submittedName>
</protein>
<keyword evidence="1" id="KW-1133">Transmembrane helix</keyword>
<keyword evidence="3" id="KW-1185">Reference proteome</keyword>
<reference evidence="2" key="1">
    <citation type="submission" date="2023-10" db="EMBL/GenBank/DDBJ databases">
        <authorList>
            <person name="Domelevo Entfellner J.-B."/>
        </authorList>
    </citation>
    <scope>NUCLEOTIDE SEQUENCE</scope>
</reference>
<dbReference type="Gramene" id="rna-AYBTSS11_LOCUS14173">
    <property type="protein sequence ID" value="CAJ1950286.1"/>
    <property type="gene ID" value="gene-AYBTSS11_LOCUS14173"/>
</dbReference>
<dbReference type="AlphaFoldDB" id="A0AA86VJD3"/>
<name>A0AA86VJD3_9FABA</name>
<keyword evidence="1" id="KW-0472">Membrane</keyword>